<feature type="transmembrane region" description="Helical" evidence="2">
    <location>
        <begin position="413"/>
        <end position="432"/>
    </location>
</feature>
<evidence type="ECO:0000313" key="4">
    <source>
        <dbReference type="EMBL" id="EED22722.1"/>
    </source>
</evidence>
<sequence length="834" mass="89312">MGGPPKYNASSSYIGRTGGETHTSTYISGAKTASTGSHSPGLVSTFTTKPWIKEGTTLSSSTGGFFSATTDDTKIGTSTTYYTSSSTSFVLGITAFPSGPSAFRPPATSDANPETNLPPTAYNRPSRTSYPPTVTITTSATSFSLIVTPSEVPDVVGGEPQHPDWTSAADIQSTRWPLWLSSSTASTLLIVSTEQSAYQATISPGSGSQYRSPSSTTLSVTSFYTPSTGEMTIQPDSSSWVSPPRHRSGLETGGSSSAGIPSTTMSFTTLNREYPGVNEAFLTSAIKSPSYSLGVITAPSTQYIVPISTTTSHSASKSTSLHPYISETSTIFISKEYVSGSLPLRSGTDWSQLALTTTLSPGQNTVTYNTGATDFRPTQTTQYSASPTSSTGKIQSIDDSNQSSVVLKRSAEISAGAVGAALCLCIGIFAWAIPKRLNRNTVIMSSRTRFPFYWVVGGLFQSLIFANVHTHPALKHRRWLGSTNSSVSGSEVHLTMGRSGSSLIGLVEIGTPGQSVYVQFDTAFDETVIQPVSQVNPVIGTGVGYDYSSSTSFIPITGINDSLFDVSTGVVLTETANETFNIGGRLYTDVTFGLLQDFSSYPSGQAMPFNGAAGVIGLSRDSELMYDLKNHLGDTEWVCALDSYRLGKNGTWSFGNIRHKGDIAWTEASPPGQFGSSWWSINVTAISAAGRKRLPLKWTAVVASEEQSLVWPQSLLDWYFEAIPSSIWSPQDRTYRYPCNQTLPDFVFSIGNGTFTIPGTYLPYQKDKNGKNCITIITGDNSTRSAILGYPFGAWWAELGVLVLDYENKRVGFANKLTPLPAFRTEGLPSIDDF</sequence>
<dbReference type="HOGENOM" id="CLU_340445_0_0_1"/>
<feature type="domain" description="Peptidase A1" evidence="3">
    <location>
        <begin position="503"/>
        <end position="814"/>
    </location>
</feature>
<feature type="region of interest" description="Disordered" evidence="1">
    <location>
        <begin position="377"/>
        <end position="396"/>
    </location>
</feature>
<dbReference type="InterPro" id="IPR021109">
    <property type="entry name" value="Peptidase_aspartic_dom_sf"/>
</dbReference>
<dbReference type="Pfam" id="PF00026">
    <property type="entry name" value="Asp"/>
    <property type="match status" value="1"/>
</dbReference>
<proteinExistence type="predicted"/>
<feature type="compositionally biased region" description="Polar residues" evidence="1">
    <location>
        <begin position="109"/>
        <end position="130"/>
    </location>
</feature>
<dbReference type="EMBL" id="EQ962652">
    <property type="protein sequence ID" value="EED22722.1"/>
    <property type="molecule type" value="Genomic_DNA"/>
</dbReference>
<feature type="compositionally biased region" description="Polar residues" evidence="1">
    <location>
        <begin position="232"/>
        <end position="241"/>
    </location>
</feature>
<keyword evidence="4" id="KW-0804">Transcription</keyword>
<feature type="region of interest" description="Disordered" evidence="1">
    <location>
        <begin position="232"/>
        <end position="264"/>
    </location>
</feature>
<keyword evidence="2" id="KW-1133">Transmembrane helix</keyword>
<evidence type="ECO:0000313" key="5">
    <source>
        <dbReference type="Proteomes" id="UP000001745"/>
    </source>
</evidence>
<reference evidence="5" key="1">
    <citation type="journal article" date="2015" name="Genome Announc.">
        <title>Genome sequence of the AIDS-associated pathogen Penicillium marneffei (ATCC18224) and its near taxonomic relative Talaromyces stipitatus (ATCC10500).</title>
        <authorList>
            <person name="Nierman W.C."/>
            <person name="Fedorova-Abrams N.D."/>
            <person name="Andrianopoulos A."/>
        </authorList>
    </citation>
    <scope>NUCLEOTIDE SEQUENCE [LARGE SCALE GENOMIC DNA]</scope>
    <source>
        <strain evidence="5">ATCC 10500 / CBS 375.48 / QM 6759 / NRRL 1006</strain>
    </source>
</reference>
<keyword evidence="2" id="KW-0812">Transmembrane</keyword>
<organism evidence="4 5">
    <name type="scientific">Talaromyces stipitatus (strain ATCC 10500 / CBS 375.48 / QM 6759 / NRRL 1006)</name>
    <name type="common">Penicillium stipitatum</name>
    <dbReference type="NCBI Taxonomy" id="441959"/>
    <lineage>
        <taxon>Eukaryota</taxon>
        <taxon>Fungi</taxon>
        <taxon>Dikarya</taxon>
        <taxon>Ascomycota</taxon>
        <taxon>Pezizomycotina</taxon>
        <taxon>Eurotiomycetes</taxon>
        <taxon>Eurotiomycetidae</taxon>
        <taxon>Eurotiales</taxon>
        <taxon>Trichocomaceae</taxon>
        <taxon>Talaromyces</taxon>
        <taxon>Talaromyces sect. Talaromyces</taxon>
    </lineage>
</organism>
<dbReference type="InterPro" id="IPR033121">
    <property type="entry name" value="PEPTIDASE_A1"/>
</dbReference>
<dbReference type="PROSITE" id="PS51767">
    <property type="entry name" value="PEPTIDASE_A1"/>
    <property type="match status" value="1"/>
</dbReference>
<dbReference type="GO" id="GO:0000428">
    <property type="term" value="C:DNA-directed RNA polymerase complex"/>
    <property type="evidence" value="ECO:0007669"/>
    <property type="project" value="UniProtKB-KW"/>
</dbReference>
<gene>
    <name evidence="4" type="ORF">TSTA_062100</name>
</gene>
<dbReference type="RefSeq" id="XP_002340109.1">
    <property type="nucleotide sequence ID" value="XM_002340068.1"/>
</dbReference>
<dbReference type="InParanoid" id="B8LX72"/>
<dbReference type="Gene3D" id="2.40.70.10">
    <property type="entry name" value="Acid Proteases"/>
    <property type="match status" value="2"/>
</dbReference>
<dbReference type="SUPFAM" id="SSF50630">
    <property type="entry name" value="Acid proteases"/>
    <property type="match status" value="1"/>
</dbReference>
<evidence type="ECO:0000259" key="3">
    <source>
        <dbReference type="PROSITE" id="PS51767"/>
    </source>
</evidence>
<keyword evidence="5" id="KW-1185">Reference proteome</keyword>
<evidence type="ECO:0000256" key="2">
    <source>
        <dbReference type="SAM" id="Phobius"/>
    </source>
</evidence>
<protein>
    <submittedName>
        <fullName evidence="4">DNA-directed RNA polymerase II subunit RPB1, putative</fullName>
    </submittedName>
</protein>
<keyword evidence="2" id="KW-0472">Membrane</keyword>
<name>B8LX72_TALSN</name>
<feature type="transmembrane region" description="Helical" evidence="2">
    <location>
        <begin position="452"/>
        <end position="468"/>
    </location>
</feature>
<dbReference type="AlphaFoldDB" id="B8LX72"/>
<evidence type="ECO:0000256" key="1">
    <source>
        <dbReference type="SAM" id="MobiDB-lite"/>
    </source>
</evidence>
<dbReference type="VEuPathDB" id="FungiDB:TSTA_062100"/>
<dbReference type="STRING" id="441959.B8LX72"/>
<dbReference type="GeneID" id="8105583"/>
<accession>B8LX72</accession>
<keyword evidence="4" id="KW-0240">DNA-directed RNA polymerase</keyword>
<feature type="compositionally biased region" description="Polar residues" evidence="1">
    <location>
        <begin position="253"/>
        <end position="264"/>
    </location>
</feature>
<feature type="region of interest" description="Disordered" evidence="1">
    <location>
        <begin position="104"/>
        <end position="130"/>
    </location>
</feature>
<dbReference type="OrthoDB" id="4226189at2759"/>
<dbReference type="Proteomes" id="UP000001745">
    <property type="component" value="Unassembled WGS sequence"/>
</dbReference>